<dbReference type="Proteomes" id="UP000254227">
    <property type="component" value="Unassembled WGS sequence"/>
</dbReference>
<evidence type="ECO:0000313" key="1">
    <source>
        <dbReference type="EMBL" id="QPS05568.1"/>
    </source>
</evidence>
<protein>
    <recommendedName>
        <fullName evidence="5">Tetratricopeptide repeat protein</fullName>
    </recommendedName>
</protein>
<evidence type="ECO:0000313" key="4">
    <source>
        <dbReference type="Proteomes" id="UP000595107"/>
    </source>
</evidence>
<organism evidence="2 3">
    <name type="scientific">Acinetobacter johnsonii</name>
    <dbReference type="NCBI Taxonomy" id="40214"/>
    <lineage>
        <taxon>Bacteria</taxon>
        <taxon>Pseudomonadati</taxon>
        <taxon>Pseudomonadota</taxon>
        <taxon>Gammaproteobacteria</taxon>
        <taxon>Moraxellales</taxon>
        <taxon>Moraxellaceae</taxon>
        <taxon>Acinetobacter</taxon>
    </lineage>
</organism>
<reference evidence="2 3" key="1">
    <citation type="submission" date="2018-06" db="EMBL/GenBank/DDBJ databases">
        <authorList>
            <consortium name="Pathogen Informatics"/>
            <person name="Doyle S."/>
        </authorList>
    </citation>
    <scope>NUCLEOTIDE SEQUENCE [LARGE SCALE GENOMIC DNA]</scope>
    <source>
        <strain evidence="2 3">NCTC10308</strain>
    </source>
</reference>
<evidence type="ECO:0008006" key="5">
    <source>
        <dbReference type="Google" id="ProtNLM"/>
    </source>
</evidence>
<reference evidence="1 4" key="2">
    <citation type="submission" date="2020-12" db="EMBL/GenBank/DDBJ databases">
        <title>FDA dAtabase for Regulatory Grade micrObial Sequences (FDA-ARGOS): Supporting development and validation of Infectious Disease Dx tests.</title>
        <authorList>
            <person name="Sproer C."/>
            <person name="Gronow S."/>
            <person name="Severitt S."/>
            <person name="Schroder I."/>
            <person name="Tallon L."/>
            <person name="Sadzewicz L."/>
            <person name="Zhao X."/>
            <person name="Boylan J."/>
            <person name="Ott S."/>
            <person name="Bowen H."/>
            <person name="Vavikolanu K."/>
            <person name="Mehta A."/>
            <person name="Aluvathingal J."/>
            <person name="Nadendla S."/>
            <person name="Lowell S."/>
            <person name="Myers T."/>
            <person name="Yan Y."/>
            <person name="Sichtig H."/>
        </authorList>
    </citation>
    <scope>NUCLEOTIDE SEQUENCE [LARGE SCALE GENOMIC DNA]</scope>
    <source>
        <strain evidence="1 4">FDAARGOS_910</strain>
    </source>
</reference>
<proteinExistence type="predicted"/>
<dbReference type="EMBL" id="CP065666">
    <property type="protein sequence ID" value="QPS05568.1"/>
    <property type="molecule type" value="Genomic_DNA"/>
</dbReference>
<evidence type="ECO:0000313" key="3">
    <source>
        <dbReference type="Proteomes" id="UP000254227"/>
    </source>
</evidence>
<dbReference type="EMBL" id="UFRV01000006">
    <property type="protein sequence ID" value="SUT97438.1"/>
    <property type="molecule type" value="Genomic_DNA"/>
</dbReference>
<accession>A0A380U6V3</accession>
<evidence type="ECO:0000313" key="2">
    <source>
        <dbReference type="EMBL" id="SUT97438.1"/>
    </source>
</evidence>
<gene>
    <name evidence="1" type="ORF">I6G67_01610</name>
    <name evidence="2" type="ORF">NCTC10308_02447</name>
</gene>
<name>A0A380U6V3_ACIJO</name>
<dbReference type="RefSeq" id="WP_004691350.1">
    <property type="nucleotide sequence ID" value="NZ_CP065666.1"/>
</dbReference>
<sequence length="153" mass="17776">MQYGLALRSFDQHDDAYIKLQHASIAYPDSPHIEHALAVQLLILCFKNPEDIALAYLEKALNILRNLRYIPNNKFFSDEVDMYPIVTLSEGHICVLHHLNRIDEAKILAKTYYETINRMDVATSSKRLLKTKEKLLRYYVNGTSFSFLKDEIV</sequence>
<dbReference type="AlphaFoldDB" id="A0A380U6V3"/>
<dbReference type="Proteomes" id="UP000595107">
    <property type="component" value="Chromosome"/>
</dbReference>